<reference evidence="4" key="1">
    <citation type="journal article" date="2023" name="Comput. Struct. Biotechnol. J.">
        <title>Discovery of a novel marine Bacteroidetes with a rich repertoire of carbohydrate-active enzymes.</title>
        <authorList>
            <person name="Chen B."/>
            <person name="Liu G."/>
            <person name="Chen Q."/>
            <person name="Wang H."/>
            <person name="Liu L."/>
            <person name="Tang K."/>
        </authorList>
    </citation>
    <scope>NUCLEOTIDE SEQUENCE</scope>
    <source>
        <strain evidence="4">TK19036</strain>
    </source>
</reference>
<dbReference type="EMBL" id="CP120682">
    <property type="protein sequence ID" value="WKN34706.1"/>
    <property type="molecule type" value="Genomic_DNA"/>
</dbReference>
<feature type="coiled-coil region" evidence="1">
    <location>
        <begin position="551"/>
        <end position="715"/>
    </location>
</feature>
<keyword evidence="1" id="KW-0175">Coiled coil</keyword>
<dbReference type="Pfam" id="PF05569">
    <property type="entry name" value="Peptidase_M56"/>
    <property type="match status" value="1"/>
</dbReference>
<dbReference type="AlphaFoldDB" id="A0AA49JCG4"/>
<evidence type="ECO:0000256" key="1">
    <source>
        <dbReference type="SAM" id="Coils"/>
    </source>
</evidence>
<feature type="transmembrane region" description="Helical" evidence="2">
    <location>
        <begin position="12"/>
        <end position="34"/>
    </location>
</feature>
<gene>
    <name evidence="4" type="ORF">K4G66_20235</name>
</gene>
<proteinExistence type="predicted"/>
<dbReference type="InterPro" id="IPR008756">
    <property type="entry name" value="Peptidase_M56"/>
</dbReference>
<feature type="domain" description="Peptidase M56" evidence="3">
    <location>
        <begin position="41"/>
        <end position="284"/>
    </location>
</feature>
<protein>
    <submittedName>
        <fullName evidence="4">M56 family metallopeptidase</fullName>
    </submittedName>
</protein>
<dbReference type="PANTHER" id="PTHR34978:SF3">
    <property type="entry name" value="SLR0241 PROTEIN"/>
    <property type="match status" value="1"/>
</dbReference>
<reference evidence="4" key="2">
    <citation type="journal article" date="2024" name="Antonie Van Leeuwenhoek">
        <title>Roseihalotalea indica gen. nov., sp. nov., a halophilic Bacteroidetes from mesopelagic Southwest Indian Ocean with higher carbohydrate metabolic potential.</title>
        <authorList>
            <person name="Chen B."/>
            <person name="Zhang M."/>
            <person name="Lin D."/>
            <person name="Ye J."/>
            <person name="Tang K."/>
        </authorList>
    </citation>
    <scope>NUCLEOTIDE SEQUENCE</scope>
    <source>
        <strain evidence="4">TK19036</strain>
    </source>
</reference>
<dbReference type="InterPro" id="IPR052173">
    <property type="entry name" value="Beta-lactam_resp_regulator"/>
</dbReference>
<feature type="transmembrane region" description="Helical" evidence="2">
    <location>
        <begin position="121"/>
        <end position="141"/>
    </location>
</feature>
<dbReference type="PANTHER" id="PTHR34978">
    <property type="entry name" value="POSSIBLE SENSOR-TRANSDUCER PROTEIN BLAR"/>
    <property type="match status" value="1"/>
</dbReference>
<evidence type="ECO:0000259" key="3">
    <source>
        <dbReference type="Pfam" id="PF05569"/>
    </source>
</evidence>
<name>A0AA49JCG4_9BACT</name>
<feature type="transmembrane region" description="Helical" evidence="2">
    <location>
        <begin position="46"/>
        <end position="67"/>
    </location>
</feature>
<organism evidence="4">
    <name type="scientific">Roseihalotalea indica</name>
    <dbReference type="NCBI Taxonomy" id="2867963"/>
    <lineage>
        <taxon>Bacteria</taxon>
        <taxon>Pseudomonadati</taxon>
        <taxon>Bacteroidota</taxon>
        <taxon>Cytophagia</taxon>
        <taxon>Cytophagales</taxon>
        <taxon>Catalimonadaceae</taxon>
        <taxon>Roseihalotalea</taxon>
    </lineage>
</organism>
<sequence length="716" mass="83283">MTILPEVWTQTLGWTLVHSLWLLTGIALGLRLLLWIIPRRASRFRYAVSVIVLMTALIALVVTGYRIHDPQETALATPSAALVSGMIVAPPSSSAVLVEDSWRHQLTEAGQKLQVWLTPHLSGMLVLWFSGMLFFLLRTVGKLVYLHRLTRVDTYPLSTEWEASVGKLRKALAIKRKVLIRASSRIRTPFVTGLFKPVILLPVSAFSQLNYEQLEAILAHELAHIRRWDDVINWLQTAIEIVLFYHPAIWWISQIIRDEREKCCDDLAVTVCGNPLVYAKALAHMESLQQSPSELVLAFARQGASLLGRIERLLQPHASSSRTSAAPAIVSMLLVLSFLITYRMTTSIARNPDTSPTSLYSGAILSIPQLQRSEGGIAGPHSPWQPKLPEWLMEEEISVLDTVPSPDKEDSTQWYRFRFADEWAVDVDIDNDVEVELDNDFDFDMDIDIDIDTFPPSAWVGFDSAFFTLKSPKFDMAGFTIMADTNIIWKIDSSFHYQFNIADTLLPPQMLSVPIPPMPPMPDMMFLNDSLNFYEDVWREYERVFEHLDSAEFWENFSEEQQERLEEQQQRLEEMLEKREDQQEQQLQEWQERLEEWEQRQEEQMEHYRERVREWEEQTRDRLQQQEERYRDRQEEQRERKQSGEILQRKLQALQAQTQLTLQGSEQEIQELQRSLQQLQVNAAQQKSKIQQESVRAYQQLVRELQTQVRQMQHAH</sequence>
<keyword evidence="2" id="KW-1133">Transmembrane helix</keyword>
<dbReference type="CDD" id="cd07341">
    <property type="entry name" value="M56_BlaR1_MecR1_like"/>
    <property type="match status" value="1"/>
</dbReference>
<keyword evidence="2" id="KW-0812">Transmembrane</keyword>
<keyword evidence="2" id="KW-0472">Membrane</keyword>
<dbReference type="Gene3D" id="3.30.2010.10">
    <property type="entry name" value="Metalloproteases ('zincins'), catalytic domain"/>
    <property type="match status" value="1"/>
</dbReference>
<evidence type="ECO:0000313" key="4">
    <source>
        <dbReference type="EMBL" id="WKN34706.1"/>
    </source>
</evidence>
<evidence type="ECO:0000256" key="2">
    <source>
        <dbReference type="SAM" id="Phobius"/>
    </source>
</evidence>
<accession>A0AA49JCG4</accession>